<dbReference type="InterPro" id="IPR051783">
    <property type="entry name" value="NAD(P)-dependent_oxidoreduct"/>
</dbReference>
<dbReference type="Pfam" id="PF01370">
    <property type="entry name" value="Epimerase"/>
    <property type="match status" value="1"/>
</dbReference>
<dbReference type="PANTHER" id="PTHR48079">
    <property type="entry name" value="PROTEIN YEEZ"/>
    <property type="match status" value="1"/>
</dbReference>
<sequence length="311" mass="33783">MDVTNELHVVPGAGQIGSRLAQLLRDKGHQVRVVQRSGGKGTVSGDITELAFAEEATRGATVVYDCMNPPYHQWPTQLLPIARGALHGAAKANARLVALDCLYMYGKPGGPMTEDAPRNPCSKKGALRVKLEALRLAADIPVSIGRASDFFGPALQFSAWSDRFFTRLANGKAGECMGDPELPHSYTYADDIAVALATLGAHPDATGIWHLPTAPAVSSRELTTRLGRELGIDARTARMPRWLLKATGVVSPFMREVAEMAYQWDVPFIIDDARFVKRFGLTATSVDEQVKRTAAWARAHFAQFGTGRPML</sequence>
<feature type="domain" description="NAD-dependent epimerase/dehydratase" evidence="1">
    <location>
        <begin position="12"/>
        <end position="205"/>
    </location>
</feature>
<dbReference type="InterPro" id="IPR036291">
    <property type="entry name" value="NAD(P)-bd_dom_sf"/>
</dbReference>
<reference evidence="2 3" key="1">
    <citation type="submission" date="2017-08" db="EMBL/GenBank/DDBJ databases">
        <title>Infants hospitalized years apart are colonized by the same room-sourced microbial strains.</title>
        <authorList>
            <person name="Brooks B."/>
            <person name="Olm M.R."/>
            <person name="Firek B.A."/>
            <person name="Baker R."/>
            <person name="Thomas B.C."/>
            <person name="Morowitz M.J."/>
            <person name="Banfield J.F."/>
        </authorList>
    </citation>
    <scope>NUCLEOTIDE SEQUENCE [LARGE SCALE GENOMIC DNA]</scope>
    <source>
        <strain evidence="2">S2_003_000_R2_14</strain>
    </source>
</reference>
<gene>
    <name evidence="2" type="ORF">DI536_01145</name>
</gene>
<accession>A0A2W5VS64</accession>
<dbReference type="AlphaFoldDB" id="A0A2W5VS64"/>
<evidence type="ECO:0000313" key="2">
    <source>
        <dbReference type="EMBL" id="PZR18514.1"/>
    </source>
</evidence>
<dbReference type="Gene3D" id="3.40.50.720">
    <property type="entry name" value="NAD(P)-binding Rossmann-like Domain"/>
    <property type="match status" value="1"/>
</dbReference>
<dbReference type="Proteomes" id="UP000249061">
    <property type="component" value="Unassembled WGS sequence"/>
</dbReference>
<comment type="caution">
    <text evidence="2">The sequence shown here is derived from an EMBL/GenBank/DDBJ whole genome shotgun (WGS) entry which is preliminary data.</text>
</comment>
<dbReference type="GO" id="GO:0005737">
    <property type="term" value="C:cytoplasm"/>
    <property type="evidence" value="ECO:0007669"/>
    <property type="project" value="TreeGrafter"/>
</dbReference>
<proteinExistence type="predicted"/>
<dbReference type="PANTHER" id="PTHR48079:SF6">
    <property type="entry name" value="NAD(P)-BINDING DOMAIN-CONTAINING PROTEIN-RELATED"/>
    <property type="match status" value="1"/>
</dbReference>
<evidence type="ECO:0000313" key="3">
    <source>
        <dbReference type="Proteomes" id="UP000249061"/>
    </source>
</evidence>
<dbReference type="EMBL" id="QFQP01000001">
    <property type="protein sequence ID" value="PZR18514.1"/>
    <property type="molecule type" value="Genomic_DNA"/>
</dbReference>
<organism evidence="2 3">
    <name type="scientific">Archangium gephyra</name>
    <dbReference type="NCBI Taxonomy" id="48"/>
    <lineage>
        <taxon>Bacteria</taxon>
        <taxon>Pseudomonadati</taxon>
        <taxon>Myxococcota</taxon>
        <taxon>Myxococcia</taxon>
        <taxon>Myxococcales</taxon>
        <taxon>Cystobacterineae</taxon>
        <taxon>Archangiaceae</taxon>
        <taxon>Archangium</taxon>
    </lineage>
</organism>
<dbReference type="GO" id="GO:0004029">
    <property type="term" value="F:aldehyde dehydrogenase (NAD+) activity"/>
    <property type="evidence" value="ECO:0007669"/>
    <property type="project" value="TreeGrafter"/>
</dbReference>
<name>A0A2W5VS64_9BACT</name>
<evidence type="ECO:0000259" key="1">
    <source>
        <dbReference type="Pfam" id="PF01370"/>
    </source>
</evidence>
<protein>
    <submittedName>
        <fullName evidence="2">NAD-dependent epimerase</fullName>
    </submittedName>
</protein>
<dbReference type="SUPFAM" id="SSF51735">
    <property type="entry name" value="NAD(P)-binding Rossmann-fold domains"/>
    <property type="match status" value="1"/>
</dbReference>
<dbReference type="InterPro" id="IPR001509">
    <property type="entry name" value="Epimerase_deHydtase"/>
</dbReference>